<dbReference type="EMBL" id="AMZH03027899">
    <property type="protein sequence ID" value="RRT33946.1"/>
    <property type="molecule type" value="Genomic_DNA"/>
</dbReference>
<protein>
    <submittedName>
        <fullName evidence="2">Uncharacterized protein</fullName>
    </submittedName>
</protein>
<organism evidence="2 3">
    <name type="scientific">Ensete ventricosum</name>
    <name type="common">Abyssinian banana</name>
    <name type="synonym">Musa ensete</name>
    <dbReference type="NCBI Taxonomy" id="4639"/>
    <lineage>
        <taxon>Eukaryota</taxon>
        <taxon>Viridiplantae</taxon>
        <taxon>Streptophyta</taxon>
        <taxon>Embryophyta</taxon>
        <taxon>Tracheophyta</taxon>
        <taxon>Spermatophyta</taxon>
        <taxon>Magnoliopsida</taxon>
        <taxon>Liliopsida</taxon>
        <taxon>Zingiberales</taxon>
        <taxon>Musaceae</taxon>
        <taxon>Ensete</taxon>
    </lineage>
</organism>
<reference evidence="2 3" key="1">
    <citation type="journal article" date="2014" name="Agronomy (Basel)">
        <title>A Draft Genome Sequence for Ensete ventricosum, the Drought-Tolerant Tree Against Hunger.</title>
        <authorList>
            <person name="Harrison J."/>
            <person name="Moore K.A."/>
            <person name="Paszkiewicz K."/>
            <person name="Jones T."/>
            <person name="Grant M."/>
            <person name="Ambacheew D."/>
            <person name="Muzemil S."/>
            <person name="Studholme D.J."/>
        </authorList>
    </citation>
    <scope>NUCLEOTIDE SEQUENCE [LARGE SCALE GENOMIC DNA]</scope>
</reference>
<name>A0A426X3B1_ENSVE</name>
<dbReference type="PROSITE" id="PS51257">
    <property type="entry name" value="PROKAR_LIPOPROTEIN"/>
    <property type="match status" value="1"/>
</dbReference>
<evidence type="ECO:0000256" key="1">
    <source>
        <dbReference type="SAM" id="MobiDB-lite"/>
    </source>
</evidence>
<gene>
    <name evidence="2" type="ORF">B296_00042085</name>
</gene>
<feature type="region of interest" description="Disordered" evidence="1">
    <location>
        <begin position="30"/>
        <end position="68"/>
    </location>
</feature>
<evidence type="ECO:0000313" key="3">
    <source>
        <dbReference type="Proteomes" id="UP000287651"/>
    </source>
</evidence>
<evidence type="ECO:0000313" key="2">
    <source>
        <dbReference type="EMBL" id="RRT33946.1"/>
    </source>
</evidence>
<dbReference type="Proteomes" id="UP000287651">
    <property type="component" value="Unassembled WGS sequence"/>
</dbReference>
<sequence length="115" mass="11568">MKVGIACEGGSATCMLSACRGGWPRLGPLQGRSATAKAPLQRGDRLLPGPLQGATTRRGSSPQGVATRGHGRLRLALSPAREAAPAIGVAAPWQGDCRPQRAAVAYAGAAATAAQ</sequence>
<dbReference type="AlphaFoldDB" id="A0A426X3B1"/>
<proteinExistence type="predicted"/>
<accession>A0A426X3B1</accession>
<comment type="caution">
    <text evidence="2">The sequence shown here is derived from an EMBL/GenBank/DDBJ whole genome shotgun (WGS) entry which is preliminary data.</text>
</comment>
<feature type="compositionally biased region" description="Polar residues" evidence="1">
    <location>
        <begin position="53"/>
        <end position="64"/>
    </location>
</feature>